<dbReference type="AlphaFoldDB" id="A0AAJ0HX33"/>
<keyword evidence="1" id="KW-1133">Transmembrane helix</keyword>
<keyword evidence="3" id="KW-1185">Reference proteome</keyword>
<feature type="transmembrane region" description="Helical" evidence="1">
    <location>
        <begin position="86"/>
        <end position="110"/>
    </location>
</feature>
<organism evidence="2 3">
    <name type="scientific">Lasiosphaeria hispida</name>
    <dbReference type="NCBI Taxonomy" id="260671"/>
    <lineage>
        <taxon>Eukaryota</taxon>
        <taxon>Fungi</taxon>
        <taxon>Dikarya</taxon>
        <taxon>Ascomycota</taxon>
        <taxon>Pezizomycotina</taxon>
        <taxon>Sordariomycetes</taxon>
        <taxon>Sordariomycetidae</taxon>
        <taxon>Sordariales</taxon>
        <taxon>Lasiosphaeriaceae</taxon>
        <taxon>Lasiosphaeria</taxon>
    </lineage>
</organism>
<evidence type="ECO:0000313" key="2">
    <source>
        <dbReference type="EMBL" id="KAK3364281.1"/>
    </source>
</evidence>
<dbReference type="Proteomes" id="UP001275084">
    <property type="component" value="Unassembled WGS sequence"/>
</dbReference>
<proteinExistence type="predicted"/>
<accession>A0AAJ0HX33</accession>
<dbReference type="EMBL" id="JAUIQD010000001">
    <property type="protein sequence ID" value="KAK3364281.1"/>
    <property type="molecule type" value="Genomic_DNA"/>
</dbReference>
<name>A0AAJ0HX33_9PEZI</name>
<sequence>MSSDCANEETAQPQAAVLDVNIINAISAFNEKDYSSKMRAVQAQAEINKRVRDAEREDRRREREYDTVLLKRDEEKVEFRNQLSDWVCAATAVIGVVFLAWVLYILGAWLRKISA</sequence>
<evidence type="ECO:0000313" key="3">
    <source>
        <dbReference type="Proteomes" id="UP001275084"/>
    </source>
</evidence>
<reference evidence="2" key="1">
    <citation type="journal article" date="2023" name="Mol. Phylogenet. Evol.">
        <title>Genome-scale phylogeny and comparative genomics of the fungal order Sordariales.</title>
        <authorList>
            <person name="Hensen N."/>
            <person name="Bonometti L."/>
            <person name="Westerberg I."/>
            <person name="Brannstrom I.O."/>
            <person name="Guillou S."/>
            <person name="Cros-Aarteil S."/>
            <person name="Calhoun S."/>
            <person name="Haridas S."/>
            <person name="Kuo A."/>
            <person name="Mondo S."/>
            <person name="Pangilinan J."/>
            <person name="Riley R."/>
            <person name="LaButti K."/>
            <person name="Andreopoulos B."/>
            <person name="Lipzen A."/>
            <person name="Chen C."/>
            <person name="Yan M."/>
            <person name="Daum C."/>
            <person name="Ng V."/>
            <person name="Clum A."/>
            <person name="Steindorff A."/>
            <person name="Ohm R.A."/>
            <person name="Martin F."/>
            <person name="Silar P."/>
            <person name="Natvig D.O."/>
            <person name="Lalanne C."/>
            <person name="Gautier V."/>
            <person name="Ament-Velasquez S.L."/>
            <person name="Kruys A."/>
            <person name="Hutchinson M.I."/>
            <person name="Powell A.J."/>
            <person name="Barry K."/>
            <person name="Miller A.N."/>
            <person name="Grigoriev I.V."/>
            <person name="Debuchy R."/>
            <person name="Gladieux P."/>
            <person name="Hiltunen Thoren M."/>
            <person name="Johannesson H."/>
        </authorList>
    </citation>
    <scope>NUCLEOTIDE SEQUENCE</scope>
    <source>
        <strain evidence="2">CBS 955.72</strain>
    </source>
</reference>
<protein>
    <submittedName>
        <fullName evidence="2">Uncharacterized protein</fullName>
    </submittedName>
</protein>
<evidence type="ECO:0000256" key="1">
    <source>
        <dbReference type="SAM" id="Phobius"/>
    </source>
</evidence>
<keyword evidence="1" id="KW-0472">Membrane</keyword>
<keyword evidence="1" id="KW-0812">Transmembrane</keyword>
<gene>
    <name evidence="2" type="ORF">B0T25DRAFT_576572</name>
</gene>
<reference evidence="2" key="2">
    <citation type="submission" date="2023-06" db="EMBL/GenBank/DDBJ databases">
        <authorList>
            <consortium name="Lawrence Berkeley National Laboratory"/>
            <person name="Haridas S."/>
            <person name="Hensen N."/>
            <person name="Bonometti L."/>
            <person name="Westerberg I."/>
            <person name="Brannstrom I.O."/>
            <person name="Guillou S."/>
            <person name="Cros-Aarteil S."/>
            <person name="Calhoun S."/>
            <person name="Kuo A."/>
            <person name="Mondo S."/>
            <person name="Pangilinan J."/>
            <person name="Riley R."/>
            <person name="Labutti K."/>
            <person name="Andreopoulos B."/>
            <person name="Lipzen A."/>
            <person name="Chen C."/>
            <person name="Yanf M."/>
            <person name="Daum C."/>
            <person name="Ng V."/>
            <person name="Clum A."/>
            <person name="Steindorff A."/>
            <person name="Ohm R."/>
            <person name="Martin F."/>
            <person name="Silar P."/>
            <person name="Natvig D."/>
            <person name="Lalanne C."/>
            <person name="Gautier V."/>
            <person name="Ament-Velasquez S.L."/>
            <person name="Kruys A."/>
            <person name="Hutchinson M.I."/>
            <person name="Powell A.J."/>
            <person name="Barry K."/>
            <person name="Miller A.N."/>
            <person name="Grigoriev I.V."/>
            <person name="Debuchy R."/>
            <person name="Gladieux P."/>
            <person name="Thoren M.H."/>
            <person name="Johannesson H."/>
        </authorList>
    </citation>
    <scope>NUCLEOTIDE SEQUENCE</scope>
    <source>
        <strain evidence="2">CBS 955.72</strain>
    </source>
</reference>
<comment type="caution">
    <text evidence="2">The sequence shown here is derived from an EMBL/GenBank/DDBJ whole genome shotgun (WGS) entry which is preliminary data.</text>
</comment>